<sequence>MDQRTPPSTSLPRNEGSLTVDEVAQLIIRFLLDARLEGTARLFAQRPAHCAETSVGADLSGLEMVTLINDGIRYLMALKNIPMEQFPKNCEELSAMIREYRILEDHYEMKAMCKASIVVLCLLFKSFVALNLHSIQVEREISAFNRYHECVKENSKNVKRLNAVAPRLVTVRERSIVRLHCTPCPNPHSSNPRRFWFYRLWKKEEIVDVPLASSSSADEGFLLIEDFILVITEAIKESHGGEYICTDIDGHPLSTYYVDIVPEISVEMMPAEIAKEEVADVVWKEENLTVSYQWTSWTACNRCFLGERRRYAECMLKPNGSIPTENPHLVSLFRLFPEGVPCYSSWVPLYLRQRSEVSRPIRMVSQFCTVTCRAVIYCLFQPVKLSQINCPTEPPERSITESIMGGAKRVVEKVKRGFISQNEELPPKPPPVFREVHQVDDGGSIMLYCPHGNEEVYWQKEDMYLPTPVLTRYANGRIYYTKEGHMVFTSTLGSDSGFYSCWRFDHVLLLSARLYIDDPRADIAIRAAIISGGGVVFLTFTCIIACTFIRARPMKRVA</sequence>
<evidence type="ECO:0008006" key="11">
    <source>
        <dbReference type="Google" id="ProtNLM"/>
    </source>
</evidence>
<keyword evidence="3 8" id="KW-0812">Transmembrane</keyword>
<evidence type="ECO:0000256" key="8">
    <source>
        <dbReference type="SAM" id="Phobius"/>
    </source>
</evidence>
<accession>A0A085M973</accession>
<protein>
    <recommendedName>
        <fullName evidence="11">Ig-like domain-containing protein</fullName>
    </recommendedName>
</protein>
<evidence type="ECO:0000256" key="5">
    <source>
        <dbReference type="ARBA" id="ARBA00022989"/>
    </source>
</evidence>
<feature type="transmembrane region" description="Helical" evidence="8">
    <location>
        <begin position="523"/>
        <end position="549"/>
    </location>
</feature>
<dbReference type="Proteomes" id="UP000030764">
    <property type="component" value="Unassembled WGS sequence"/>
</dbReference>
<evidence type="ECO:0000313" key="9">
    <source>
        <dbReference type="EMBL" id="KFD53769.1"/>
    </source>
</evidence>
<organism evidence="9 10">
    <name type="scientific">Trichuris suis</name>
    <name type="common">pig whipworm</name>
    <dbReference type="NCBI Taxonomy" id="68888"/>
    <lineage>
        <taxon>Eukaryota</taxon>
        <taxon>Metazoa</taxon>
        <taxon>Ecdysozoa</taxon>
        <taxon>Nematoda</taxon>
        <taxon>Enoplea</taxon>
        <taxon>Dorylaimia</taxon>
        <taxon>Trichinellida</taxon>
        <taxon>Trichuridae</taxon>
        <taxon>Trichuris</taxon>
    </lineage>
</organism>
<evidence type="ECO:0000313" key="10">
    <source>
        <dbReference type="Proteomes" id="UP000030764"/>
    </source>
</evidence>
<dbReference type="AlphaFoldDB" id="A0A085M973"/>
<keyword evidence="4" id="KW-0732">Signal</keyword>
<proteinExistence type="inferred from homology"/>
<dbReference type="GO" id="GO:0016020">
    <property type="term" value="C:membrane"/>
    <property type="evidence" value="ECO:0007669"/>
    <property type="project" value="UniProtKB-SubCell"/>
</dbReference>
<dbReference type="PANTHER" id="PTHR32178">
    <property type="entry name" value="FAM187"/>
    <property type="match status" value="1"/>
</dbReference>
<evidence type="ECO:0000256" key="3">
    <source>
        <dbReference type="ARBA" id="ARBA00022692"/>
    </source>
</evidence>
<dbReference type="EMBL" id="KL363213">
    <property type="protein sequence ID" value="KFD53769.1"/>
    <property type="molecule type" value="Genomic_DNA"/>
</dbReference>
<evidence type="ECO:0000256" key="6">
    <source>
        <dbReference type="ARBA" id="ARBA00023136"/>
    </source>
</evidence>
<gene>
    <name evidence="9" type="ORF">M513_05275</name>
</gene>
<keyword evidence="10" id="KW-1185">Reference proteome</keyword>
<dbReference type="InterPro" id="IPR036179">
    <property type="entry name" value="Ig-like_dom_sf"/>
</dbReference>
<evidence type="ECO:0000256" key="7">
    <source>
        <dbReference type="ARBA" id="ARBA00023180"/>
    </source>
</evidence>
<evidence type="ECO:0000256" key="1">
    <source>
        <dbReference type="ARBA" id="ARBA00004479"/>
    </source>
</evidence>
<comment type="subcellular location">
    <subcellularLocation>
        <location evidence="1">Membrane</location>
        <topology evidence="1">Single-pass type I membrane protein</topology>
    </subcellularLocation>
</comment>
<dbReference type="SUPFAM" id="SSF48726">
    <property type="entry name" value="Immunoglobulin"/>
    <property type="match status" value="1"/>
</dbReference>
<keyword evidence="6 8" id="KW-0472">Membrane</keyword>
<comment type="similarity">
    <text evidence="2">Belongs to the FAM187 family.</text>
</comment>
<dbReference type="InterPro" id="IPR039311">
    <property type="entry name" value="FAM187A/B"/>
</dbReference>
<evidence type="ECO:0000256" key="2">
    <source>
        <dbReference type="ARBA" id="ARBA00008727"/>
    </source>
</evidence>
<keyword evidence="5 8" id="KW-1133">Transmembrane helix</keyword>
<dbReference type="PANTHER" id="PTHR32178:SF6">
    <property type="entry name" value="IG-LIKE DOMAIN-CONTAINING PROTEIN"/>
    <property type="match status" value="1"/>
</dbReference>
<evidence type="ECO:0000256" key="4">
    <source>
        <dbReference type="ARBA" id="ARBA00022729"/>
    </source>
</evidence>
<name>A0A085M973_9BILA</name>
<reference evidence="9 10" key="1">
    <citation type="journal article" date="2014" name="Nat. Genet.">
        <title>Genome and transcriptome of the porcine whipworm Trichuris suis.</title>
        <authorList>
            <person name="Jex A.R."/>
            <person name="Nejsum P."/>
            <person name="Schwarz E.M."/>
            <person name="Hu L."/>
            <person name="Young N.D."/>
            <person name="Hall R.S."/>
            <person name="Korhonen P.K."/>
            <person name="Liao S."/>
            <person name="Thamsborg S."/>
            <person name="Xia J."/>
            <person name="Xu P."/>
            <person name="Wang S."/>
            <person name="Scheerlinck J.P."/>
            <person name="Hofmann A."/>
            <person name="Sternberg P.W."/>
            <person name="Wang J."/>
            <person name="Gasser R.B."/>
        </authorList>
    </citation>
    <scope>NUCLEOTIDE SEQUENCE [LARGE SCALE GENOMIC DNA]</scope>
    <source>
        <strain evidence="9">DCEP-RM93M</strain>
    </source>
</reference>
<keyword evidence="7" id="KW-0325">Glycoprotein</keyword>